<dbReference type="Proteomes" id="UP001642487">
    <property type="component" value="Chromosome 3"/>
</dbReference>
<gene>
    <name evidence="1" type="ORF">CITCOLO1_LOCUS8389</name>
</gene>
<accession>A0ABP0YAD1</accession>
<dbReference type="EMBL" id="OZ021737">
    <property type="protein sequence ID" value="CAK9316526.1"/>
    <property type="molecule type" value="Genomic_DNA"/>
</dbReference>
<name>A0ABP0YAD1_9ROSI</name>
<keyword evidence="2" id="KW-1185">Reference proteome</keyword>
<reference evidence="1 2" key="1">
    <citation type="submission" date="2024-03" db="EMBL/GenBank/DDBJ databases">
        <authorList>
            <person name="Gkanogiannis A."/>
            <person name="Becerra Lopez-Lavalle L."/>
        </authorList>
    </citation>
    <scope>NUCLEOTIDE SEQUENCE [LARGE SCALE GENOMIC DNA]</scope>
</reference>
<evidence type="ECO:0000313" key="2">
    <source>
        <dbReference type="Proteomes" id="UP001642487"/>
    </source>
</evidence>
<proteinExistence type="predicted"/>
<organism evidence="1 2">
    <name type="scientific">Citrullus colocynthis</name>
    <name type="common">colocynth</name>
    <dbReference type="NCBI Taxonomy" id="252529"/>
    <lineage>
        <taxon>Eukaryota</taxon>
        <taxon>Viridiplantae</taxon>
        <taxon>Streptophyta</taxon>
        <taxon>Embryophyta</taxon>
        <taxon>Tracheophyta</taxon>
        <taxon>Spermatophyta</taxon>
        <taxon>Magnoliopsida</taxon>
        <taxon>eudicotyledons</taxon>
        <taxon>Gunneridae</taxon>
        <taxon>Pentapetalae</taxon>
        <taxon>rosids</taxon>
        <taxon>fabids</taxon>
        <taxon>Cucurbitales</taxon>
        <taxon>Cucurbitaceae</taxon>
        <taxon>Benincaseae</taxon>
        <taxon>Citrullus</taxon>
    </lineage>
</organism>
<sequence length="63" mass="7080">MITLYEYLAVAAKRGRLQEARSCCLNNSCATAAEEITTVGTEPNLRSVMGPCVFERFHKERWG</sequence>
<protein>
    <submittedName>
        <fullName evidence="1">Uncharacterized protein</fullName>
    </submittedName>
</protein>
<feature type="non-terminal residue" evidence="1">
    <location>
        <position position="1"/>
    </location>
</feature>
<evidence type="ECO:0000313" key="1">
    <source>
        <dbReference type="EMBL" id="CAK9316526.1"/>
    </source>
</evidence>